<name>A0ABX8GJX1_9CELL</name>
<accession>A0ABX8GJX1</accession>
<dbReference type="SUPFAM" id="SSF51679">
    <property type="entry name" value="Bacterial luciferase-like"/>
    <property type="match status" value="1"/>
</dbReference>
<dbReference type="EMBL" id="CP076023">
    <property type="protein sequence ID" value="QWC15529.1"/>
    <property type="molecule type" value="Genomic_DNA"/>
</dbReference>
<gene>
    <name evidence="1" type="ORF">KKR89_14710</name>
</gene>
<dbReference type="InterPro" id="IPR036661">
    <property type="entry name" value="Luciferase-like_sf"/>
</dbReference>
<evidence type="ECO:0000313" key="1">
    <source>
        <dbReference type="EMBL" id="QWC15529.1"/>
    </source>
</evidence>
<sequence>MAQHLLAPLRATPAAPAAARPAAPTAAPTVEVAASSRRDDATEFLLDADALDPTTLALAAARADVVRIVHSAALPTAAAVRALVEVLEDEVRAVGRDRADVRVVLEVEAVVADDDADAARRRAAVAYAEAFAALTWSPSTTWLIAPAGRLTADATALAARTGVDTVALALVGRSRRHAATLAVAGGSRPSSAG</sequence>
<reference evidence="1 2" key="1">
    <citation type="submission" date="2021-05" db="EMBL/GenBank/DDBJ databases">
        <title>Novel species in genus Cellulomonas.</title>
        <authorList>
            <person name="Zhang G."/>
        </authorList>
    </citation>
    <scope>NUCLEOTIDE SEQUENCE [LARGE SCALE GENOMIC DNA]</scope>
    <source>
        <strain evidence="2">zg-ZUI157</strain>
    </source>
</reference>
<protein>
    <submittedName>
        <fullName evidence="1">Uncharacterized protein</fullName>
    </submittedName>
</protein>
<proteinExistence type="predicted"/>
<organism evidence="1 2">
    <name type="scientific">Cellulomonas dongxiuzhuiae</name>
    <dbReference type="NCBI Taxonomy" id="2819979"/>
    <lineage>
        <taxon>Bacteria</taxon>
        <taxon>Bacillati</taxon>
        <taxon>Actinomycetota</taxon>
        <taxon>Actinomycetes</taxon>
        <taxon>Micrococcales</taxon>
        <taxon>Cellulomonadaceae</taxon>
        <taxon>Cellulomonas</taxon>
    </lineage>
</organism>
<dbReference type="Proteomes" id="UP000679335">
    <property type="component" value="Chromosome"/>
</dbReference>
<keyword evidence="2" id="KW-1185">Reference proteome</keyword>
<dbReference type="RefSeq" id="WP_208196093.1">
    <property type="nucleotide sequence ID" value="NZ_CP076023.1"/>
</dbReference>
<evidence type="ECO:0000313" key="2">
    <source>
        <dbReference type="Proteomes" id="UP000679335"/>
    </source>
</evidence>
<dbReference type="Gene3D" id="3.20.20.30">
    <property type="entry name" value="Luciferase-like domain"/>
    <property type="match status" value="1"/>
</dbReference>